<dbReference type="Proteomes" id="UP000266861">
    <property type="component" value="Unassembled WGS sequence"/>
</dbReference>
<evidence type="ECO:0000256" key="1">
    <source>
        <dbReference type="ARBA" id="ARBA00004123"/>
    </source>
</evidence>
<keyword evidence="3 8" id="KW-0863">Zinc-finger</keyword>
<keyword evidence="4" id="KW-0862">Zinc</keyword>
<dbReference type="InterPro" id="IPR007021">
    <property type="entry name" value="DUF659"/>
</dbReference>
<dbReference type="OrthoDB" id="2413969at2759"/>
<dbReference type="InterPro" id="IPR012337">
    <property type="entry name" value="RNaseH-like_sf"/>
</dbReference>
<protein>
    <recommendedName>
        <fullName evidence="9">BED-type domain-containing protein</fullName>
    </recommendedName>
</protein>
<feature type="domain" description="BED-type" evidence="9">
    <location>
        <begin position="185"/>
        <end position="239"/>
    </location>
</feature>
<dbReference type="EMBL" id="PQFF01000177">
    <property type="protein sequence ID" value="RHZ76909.1"/>
    <property type="molecule type" value="Genomic_DNA"/>
</dbReference>
<dbReference type="STRING" id="1348612.A0A397ILM3"/>
<dbReference type="Pfam" id="PF04937">
    <property type="entry name" value="DUF659"/>
    <property type="match status" value="1"/>
</dbReference>
<dbReference type="GO" id="GO:0008270">
    <property type="term" value="F:zinc ion binding"/>
    <property type="evidence" value="ECO:0007669"/>
    <property type="project" value="UniProtKB-KW"/>
</dbReference>
<evidence type="ECO:0000256" key="7">
    <source>
        <dbReference type="ARBA" id="ARBA00023242"/>
    </source>
</evidence>
<name>A0A397ILM3_9GLOM</name>
<evidence type="ECO:0000256" key="2">
    <source>
        <dbReference type="ARBA" id="ARBA00022723"/>
    </source>
</evidence>
<keyword evidence="6" id="KW-0804">Transcription</keyword>
<dbReference type="PANTHER" id="PTHR46481">
    <property type="entry name" value="ZINC FINGER BED DOMAIN-CONTAINING PROTEIN 4"/>
    <property type="match status" value="1"/>
</dbReference>
<evidence type="ECO:0000259" key="9">
    <source>
        <dbReference type="PROSITE" id="PS50808"/>
    </source>
</evidence>
<keyword evidence="7" id="KW-0539">Nucleus</keyword>
<organism evidence="10 11">
    <name type="scientific">Diversispora epigaea</name>
    <dbReference type="NCBI Taxonomy" id="1348612"/>
    <lineage>
        <taxon>Eukaryota</taxon>
        <taxon>Fungi</taxon>
        <taxon>Fungi incertae sedis</taxon>
        <taxon>Mucoromycota</taxon>
        <taxon>Glomeromycotina</taxon>
        <taxon>Glomeromycetes</taxon>
        <taxon>Diversisporales</taxon>
        <taxon>Diversisporaceae</taxon>
        <taxon>Diversispora</taxon>
    </lineage>
</organism>
<dbReference type="SUPFAM" id="SSF53098">
    <property type="entry name" value="Ribonuclease H-like"/>
    <property type="match status" value="1"/>
</dbReference>
<evidence type="ECO:0000256" key="8">
    <source>
        <dbReference type="PROSITE-ProRule" id="PRU00027"/>
    </source>
</evidence>
<dbReference type="InterPro" id="IPR003656">
    <property type="entry name" value="Znf_BED"/>
</dbReference>
<sequence>MNIESSLENEDSFISSNSSLFSTSETSFITNITEEIIEENTEENSSNISLLTKNTNLKKRKYSGGRKTGEIWNYFIKGNDLGRGLYEAECKFCNNKWPRGCPKDMKIHLARNLIDRIGETGEIGETENEDSFISSNSSLFSTSETSFITNITEEIIEENTEENSSNISLLTKNTNLKKRKYSGGRKTGEIWNYFIKGNDLGRGLYEAECKFCNNKWPRGCPKDMKIHLARNCKEVSDEIRTFWREIILEEASNTNVQTRKIKQSQITKHFNSTTSLPIAKANELDQAILKAWVCCRFPFQTIENPFIIDLFRIAIPGYNLPSRTTLSDKLLDQETLRIEKKIDNELEKSNYLTISLDGWTSPRHDSIYNYIITTSTRKEYLIKLKSYNIEKQTETFMAEEIQKVMQNIGIENIIGFFNNSHAAHGYYKEQLNIMKIKGGEIQSYCKTRWDTLYTTVDSIIRSKPVFYWILENHPEVITNKNVFTLLQNEEFYSNCYQIASILKPVKELTNILEARNANLADCFIGLIKLSAKINQIQFGNPWKSIIISNYNYRLGEFINNTYILAYWFHPLYRGVGLKQVALNGIYEIASIMWYNLSYSEESCLKLLMEMRSWKRNVAPYNLPYNAHRETPMKWNFSMLKWFFGERRTNLNLSKIESITKIRSYYISNIDKEIQFRNKDLSESELRKNINESVITYDIFEKNGILERDEDDERNRNLRELEEAPEDENVSSISLNINQFVDLTLLAFLSTGDSLFGFTNNRQNTNERSNNSGNMEYDPIRLAQRVLNSKSDFIILTFII</sequence>
<evidence type="ECO:0000256" key="3">
    <source>
        <dbReference type="ARBA" id="ARBA00022771"/>
    </source>
</evidence>
<dbReference type="InterPro" id="IPR052035">
    <property type="entry name" value="ZnF_BED_domain_contain"/>
</dbReference>
<evidence type="ECO:0000256" key="6">
    <source>
        <dbReference type="ARBA" id="ARBA00023163"/>
    </source>
</evidence>
<dbReference type="AlphaFoldDB" id="A0A397ILM3"/>
<keyword evidence="2" id="KW-0479">Metal-binding</keyword>
<dbReference type="PROSITE" id="PS50808">
    <property type="entry name" value="ZF_BED"/>
    <property type="match status" value="1"/>
</dbReference>
<keyword evidence="5" id="KW-0805">Transcription regulation</keyword>
<proteinExistence type="predicted"/>
<evidence type="ECO:0000313" key="11">
    <source>
        <dbReference type="Proteomes" id="UP000266861"/>
    </source>
</evidence>
<dbReference type="PANTHER" id="PTHR46481:SF10">
    <property type="entry name" value="ZINC FINGER BED DOMAIN-CONTAINING PROTEIN 39"/>
    <property type="match status" value="1"/>
</dbReference>
<dbReference type="GO" id="GO:0005634">
    <property type="term" value="C:nucleus"/>
    <property type="evidence" value="ECO:0007669"/>
    <property type="project" value="UniProtKB-SubCell"/>
</dbReference>
<accession>A0A397ILM3</accession>
<reference evidence="10 11" key="1">
    <citation type="submission" date="2018-08" db="EMBL/GenBank/DDBJ databases">
        <title>Genome and evolution of the arbuscular mycorrhizal fungus Diversispora epigaea (formerly Glomus versiforme) and its bacterial endosymbionts.</title>
        <authorList>
            <person name="Sun X."/>
            <person name="Fei Z."/>
            <person name="Harrison M."/>
        </authorList>
    </citation>
    <scope>NUCLEOTIDE SEQUENCE [LARGE SCALE GENOMIC DNA]</scope>
    <source>
        <strain evidence="10 11">IT104</strain>
    </source>
</reference>
<evidence type="ECO:0000256" key="5">
    <source>
        <dbReference type="ARBA" id="ARBA00023015"/>
    </source>
</evidence>
<comment type="caution">
    <text evidence="10">The sequence shown here is derived from an EMBL/GenBank/DDBJ whole genome shotgun (WGS) entry which is preliminary data.</text>
</comment>
<gene>
    <name evidence="10" type="ORF">Glove_187g165</name>
</gene>
<evidence type="ECO:0000313" key="10">
    <source>
        <dbReference type="EMBL" id="RHZ76909.1"/>
    </source>
</evidence>
<keyword evidence="11" id="KW-1185">Reference proteome</keyword>
<dbReference type="GO" id="GO:0003677">
    <property type="term" value="F:DNA binding"/>
    <property type="evidence" value="ECO:0007669"/>
    <property type="project" value="InterPro"/>
</dbReference>
<evidence type="ECO:0000256" key="4">
    <source>
        <dbReference type="ARBA" id="ARBA00022833"/>
    </source>
</evidence>
<comment type="subcellular location">
    <subcellularLocation>
        <location evidence="1">Nucleus</location>
    </subcellularLocation>
</comment>